<feature type="region of interest" description="Disordered" evidence="1">
    <location>
        <begin position="1"/>
        <end position="56"/>
    </location>
</feature>
<dbReference type="Proteomes" id="UP001054821">
    <property type="component" value="Chromosome 4"/>
</dbReference>
<comment type="caution">
    <text evidence="2">The sequence shown here is derived from an EMBL/GenBank/DDBJ whole genome shotgun (WGS) entry which is preliminary data.</text>
</comment>
<evidence type="ECO:0000313" key="3">
    <source>
        <dbReference type="Proteomes" id="UP001054821"/>
    </source>
</evidence>
<sequence length="82" mass="8862">MNKANGAHERSGHGRQVAYGRGGYNRGGQGSSGRSGYNRGGKGGPGHEQDPFTVEDGKDMVETMGTMKNQDLDLLRLKQRIQ</sequence>
<accession>A0AAD4VZ33</accession>
<evidence type="ECO:0000313" key="2">
    <source>
        <dbReference type="EMBL" id="KAI5333935.1"/>
    </source>
</evidence>
<organism evidence="2 3">
    <name type="scientific">Prunus dulcis</name>
    <name type="common">Almond</name>
    <name type="synonym">Amygdalus dulcis</name>
    <dbReference type="NCBI Taxonomy" id="3755"/>
    <lineage>
        <taxon>Eukaryota</taxon>
        <taxon>Viridiplantae</taxon>
        <taxon>Streptophyta</taxon>
        <taxon>Embryophyta</taxon>
        <taxon>Tracheophyta</taxon>
        <taxon>Spermatophyta</taxon>
        <taxon>Magnoliopsida</taxon>
        <taxon>eudicotyledons</taxon>
        <taxon>Gunneridae</taxon>
        <taxon>Pentapetalae</taxon>
        <taxon>rosids</taxon>
        <taxon>fabids</taxon>
        <taxon>Rosales</taxon>
        <taxon>Rosaceae</taxon>
        <taxon>Amygdaloideae</taxon>
        <taxon>Amygdaleae</taxon>
        <taxon>Prunus</taxon>
    </lineage>
</organism>
<protein>
    <submittedName>
        <fullName evidence="2">Uncharacterized protein</fullName>
    </submittedName>
</protein>
<dbReference type="AlphaFoldDB" id="A0AAD4VZ33"/>
<reference evidence="2 3" key="1">
    <citation type="journal article" date="2022" name="G3 (Bethesda)">
        <title>Whole-genome sequence and methylome profiling of the almond [Prunus dulcis (Mill.) D.A. Webb] cultivar 'Nonpareil'.</title>
        <authorList>
            <person name="D'Amico-Willman K.M."/>
            <person name="Ouma W.Z."/>
            <person name="Meulia T."/>
            <person name="Sideli G.M."/>
            <person name="Gradziel T.M."/>
            <person name="Fresnedo-Ramirez J."/>
        </authorList>
    </citation>
    <scope>NUCLEOTIDE SEQUENCE [LARGE SCALE GENOMIC DNA]</scope>
    <source>
        <strain evidence="2">Clone GOH B32 T37-40</strain>
    </source>
</reference>
<gene>
    <name evidence="2" type="ORF">L3X38_024067</name>
</gene>
<feature type="compositionally biased region" description="Basic and acidic residues" evidence="1">
    <location>
        <begin position="1"/>
        <end position="12"/>
    </location>
</feature>
<proteinExistence type="predicted"/>
<name>A0AAD4VZ33_PRUDU</name>
<feature type="compositionally biased region" description="Gly residues" evidence="1">
    <location>
        <begin position="20"/>
        <end position="44"/>
    </location>
</feature>
<dbReference type="EMBL" id="JAJFAZ020000004">
    <property type="protein sequence ID" value="KAI5333935.1"/>
    <property type="molecule type" value="Genomic_DNA"/>
</dbReference>
<evidence type="ECO:0000256" key="1">
    <source>
        <dbReference type="SAM" id="MobiDB-lite"/>
    </source>
</evidence>
<feature type="compositionally biased region" description="Basic and acidic residues" evidence="1">
    <location>
        <begin position="45"/>
        <end position="56"/>
    </location>
</feature>
<keyword evidence="3" id="KW-1185">Reference proteome</keyword>